<gene>
    <name evidence="1" type="ORF">A4W93_15370</name>
</gene>
<evidence type="ECO:0000313" key="1">
    <source>
        <dbReference type="EMBL" id="ARN21163.1"/>
    </source>
</evidence>
<protein>
    <submittedName>
        <fullName evidence="1">Uncharacterized protein</fullName>
    </submittedName>
</protein>
<dbReference type="OrthoDB" id="4399984at2"/>
<dbReference type="KEGG" id="rgu:A4W93_15370"/>
<evidence type="ECO:0000313" key="2">
    <source>
        <dbReference type="Proteomes" id="UP000193427"/>
    </source>
</evidence>
<dbReference type="RefSeq" id="WP_085751450.1">
    <property type="nucleotide sequence ID" value="NZ_BSPR01000004.1"/>
</dbReference>
<dbReference type="Pfam" id="PF14094">
    <property type="entry name" value="DUF4272"/>
    <property type="match status" value="1"/>
</dbReference>
<dbReference type="AlphaFoldDB" id="A0A1W6LAA0"/>
<sequence>MLKRIFRHLASDRSAPASGPDVLVNAYATVATLPPFDFPHTPRAARSAPDAGLTDHLQGFSEFVMRDGSTMTQARYHLLSHLKRVRHHTSVMVPESALDAFGTWAARANAIMFFPDASIRDPAGNVLLGGDGSSCDFEARVPHPADAWARKARSEAKLAEHGLRSTASLPPRDGESEARLRPVDEVWARTGALTIVGVRAESIRRGNPVPVESLKERLPDGFAHLSPAEEVFLQTASPDAARLDRFGGRLEAARTLAWALSLDGDLPFPAAASDGSAVARQVIGASPRGLRPTAVLLDALDFHHRVHWVVRQAHINGRNTVAGVDGGVVAERTRAFNWLVQFKDAAWDDVDTPT</sequence>
<keyword evidence="2" id="KW-1185">Reference proteome</keyword>
<accession>A0A1W6LAA0</accession>
<dbReference type="InterPro" id="IPR025368">
    <property type="entry name" value="DUF4272"/>
</dbReference>
<organism evidence="1 2">
    <name type="scientific">Piscinibacter gummiphilus</name>
    <dbReference type="NCBI Taxonomy" id="946333"/>
    <lineage>
        <taxon>Bacteria</taxon>
        <taxon>Pseudomonadati</taxon>
        <taxon>Pseudomonadota</taxon>
        <taxon>Betaproteobacteria</taxon>
        <taxon>Burkholderiales</taxon>
        <taxon>Sphaerotilaceae</taxon>
        <taxon>Piscinibacter</taxon>
    </lineage>
</organism>
<name>A0A1W6LAA0_9BURK</name>
<proteinExistence type="predicted"/>
<dbReference type="EMBL" id="CP015118">
    <property type="protein sequence ID" value="ARN21163.1"/>
    <property type="molecule type" value="Genomic_DNA"/>
</dbReference>
<dbReference type="Proteomes" id="UP000193427">
    <property type="component" value="Chromosome"/>
</dbReference>
<dbReference type="STRING" id="946333.A4W93_15370"/>
<reference evidence="1 2" key="1">
    <citation type="submission" date="2016-04" db="EMBL/GenBank/DDBJ databases">
        <title>Complete genome sequence of natural rubber-degrading, novel Gram-negative bacterium, Rhizobacter gummiphilus strain NS21.</title>
        <authorList>
            <person name="Tabata M."/>
            <person name="Kasai D."/>
            <person name="Fukuda M."/>
        </authorList>
    </citation>
    <scope>NUCLEOTIDE SEQUENCE [LARGE SCALE GENOMIC DNA]</scope>
    <source>
        <strain evidence="1 2">NS21</strain>
    </source>
</reference>